<dbReference type="AlphaFoldDB" id="A0A0R1REX2"/>
<keyword evidence="3" id="KW-1185">Reference proteome</keyword>
<sequence length="75" mass="8798">MPLEGHQGTEVNGTLSNDYCEMCYRDGQFIEPKITFNEMKTRGITGLKQSNKNILVKQLMIWGYPFQLKNLDRWK</sequence>
<dbReference type="PATRIC" id="fig|1423778.4.peg.1729"/>
<feature type="domain" description="Putative zinc ribbon" evidence="1">
    <location>
        <begin position="1"/>
        <end position="75"/>
    </location>
</feature>
<dbReference type="Pfam" id="PF12674">
    <property type="entry name" value="Zn_ribbon_2"/>
    <property type="match status" value="1"/>
</dbReference>
<evidence type="ECO:0000313" key="2">
    <source>
        <dbReference type="EMBL" id="KRL54889.1"/>
    </source>
</evidence>
<evidence type="ECO:0000259" key="1">
    <source>
        <dbReference type="Pfam" id="PF12674"/>
    </source>
</evidence>
<dbReference type="STRING" id="1423778.FC70_GL001691"/>
<dbReference type="Proteomes" id="UP000051697">
    <property type="component" value="Unassembled WGS sequence"/>
</dbReference>
<proteinExistence type="predicted"/>
<protein>
    <recommendedName>
        <fullName evidence="1">Putative zinc ribbon domain-containing protein</fullName>
    </recommendedName>
</protein>
<accession>A0A0R1REX2</accession>
<comment type="caution">
    <text evidence="2">The sequence shown here is derived from an EMBL/GenBank/DDBJ whole genome shotgun (WGS) entry which is preliminary data.</text>
</comment>
<organism evidence="2 3">
    <name type="scientific">Paucilactobacillus oligofermentans DSM 15707 = LMG 22743</name>
    <dbReference type="NCBI Taxonomy" id="1423778"/>
    <lineage>
        <taxon>Bacteria</taxon>
        <taxon>Bacillati</taxon>
        <taxon>Bacillota</taxon>
        <taxon>Bacilli</taxon>
        <taxon>Lactobacillales</taxon>
        <taxon>Lactobacillaceae</taxon>
        <taxon>Paucilactobacillus</taxon>
    </lineage>
</organism>
<dbReference type="EMBL" id="AZFE01000032">
    <property type="protein sequence ID" value="KRL54889.1"/>
    <property type="molecule type" value="Genomic_DNA"/>
</dbReference>
<gene>
    <name evidence="2" type="ORF">FC70_GL001691</name>
</gene>
<evidence type="ECO:0000313" key="3">
    <source>
        <dbReference type="Proteomes" id="UP000051697"/>
    </source>
</evidence>
<dbReference type="InterPro" id="IPR025868">
    <property type="entry name" value="Zn_ribbon_dom_put"/>
</dbReference>
<name>A0A0R1REX2_9LACO</name>
<reference evidence="2 3" key="1">
    <citation type="journal article" date="2015" name="Genome Announc.">
        <title>Expanding the biotechnology potential of lactobacilli through comparative genomics of 213 strains and associated genera.</title>
        <authorList>
            <person name="Sun Z."/>
            <person name="Harris H.M."/>
            <person name="McCann A."/>
            <person name="Guo C."/>
            <person name="Argimon S."/>
            <person name="Zhang W."/>
            <person name="Yang X."/>
            <person name="Jeffery I.B."/>
            <person name="Cooney J.C."/>
            <person name="Kagawa T.F."/>
            <person name="Liu W."/>
            <person name="Song Y."/>
            <person name="Salvetti E."/>
            <person name="Wrobel A."/>
            <person name="Rasinkangas P."/>
            <person name="Parkhill J."/>
            <person name="Rea M.C."/>
            <person name="O'Sullivan O."/>
            <person name="Ritari J."/>
            <person name="Douillard F.P."/>
            <person name="Paul Ross R."/>
            <person name="Yang R."/>
            <person name="Briner A.E."/>
            <person name="Felis G.E."/>
            <person name="de Vos W.M."/>
            <person name="Barrangou R."/>
            <person name="Klaenhammer T.R."/>
            <person name="Caufield P.W."/>
            <person name="Cui Y."/>
            <person name="Zhang H."/>
            <person name="O'Toole P.W."/>
        </authorList>
    </citation>
    <scope>NUCLEOTIDE SEQUENCE [LARGE SCALE GENOMIC DNA]</scope>
    <source>
        <strain evidence="2 3">DSM 15707</strain>
    </source>
</reference>